<dbReference type="EMBL" id="JBHSMH010000001">
    <property type="protein sequence ID" value="MFC5467214.1"/>
    <property type="molecule type" value="Genomic_DNA"/>
</dbReference>
<proteinExistence type="predicted"/>
<keyword evidence="2" id="KW-1185">Reference proteome</keyword>
<gene>
    <name evidence="1" type="ORF">ACFPPD_00680</name>
</gene>
<reference evidence="2" key="1">
    <citation type="journal article" date="2019" name="Int. J. Syst. Evol. Microbiol.">
        <title>The Global Catalogue of Microorganisms (GCM) 10K type strain sequencing project: providing services to taxonomists for standard genome sequencing and annotation.</title>
        <authorList>
            <consortium name="The Broad Institute Genomics Platform"/>
            <consortium name="The Broad Institute Genome Sequencing Center for Infectious Disease"/>
            <person name="Wu L."/>
            <person name="Ma J."/>
        </authorList>
    </citation>
    <scope>NUCLEOTIDE SEQUENCE [LARGE SCALE GENOMIC DNA]</scope>
    <source>
        <strain evidence="2">CCUG 57113</strain>
    </source>
</reference>
<organism evidence="1 2">
    <name type="scientific">Cohnella suwonensis</name>
    <dbReference type="NCBI Taxonomy" id="696072"/>
    <lineage>
        <taxon>Bacteria</taxon>
        <taxon>Bacillati</taxon>
        <taxon>Bacillota</taxon>
        <taxon>Bacilli</taxon>
        <taxon>Bacillales</taxon>
        <taxon>Paenibacillaceae</taxon>
        <taxon>Cohnella</taxon>
    </lineage>
</organism>
<evidence type="ECO:0000313" key="1">
    <source>
        <dbReference type="EMBL" id="MFC5467214.1"/>
    </source>
</evidence>
<comment type="caution">
    <text evidence="1">The sequence shown here is derived from an EMBL/GenBank/DDBJ whole genome shotgun (WGS) entry which is preliminary data.</text>
</comment>
<sequence length="70" mass="7905">MEHGVIDRFEGELAVIEIAGTTCDFRRSDLPSEAKPGDAVVVENGIVRLDERGTQERKNDIDRLMDELFE</sequence>
<dbReference type="RefSeq" id="WP_209747675.1">
    <property type="nucleotide sequence ID" value="NZ_JBHSMH010000001.1"/>
</dbReference>
<accession>A0ABW0LN61</accession>
<evidence type="ECO:0000313" key="2">
    <source>
        <dbReference type="Proteomes" id="UP001596105"/>
    </source>
</evidence>
<dbReference type="Proteomes" id="UP001596105">
    <property type="component" value="Unassembled WGS sequence"/>
</dbReference>
<name>A0ABW0LN61_9BACL</name>
<dbReference type="Pfam" id="PF11213">
    <property type="entry name" value="DUF3006"/>
    <property type="match status" value="1"/>
</dbReference>
<dbReference type="InterPro" id="IPR021377">
    <property type="entry name" value="DUF3006"/>
</dbReference>
<protein>
    <submittedName>
        <fullName evidence="1">DUF3006 domain-containing protein</fullName>
    </submittedName>
</protein>